<dbReference type="Proteomes" id="UP000034692">
    <property type="component" value="Unassembled WGS sequence"/>
</dbReference>
<evidence type="ECO:0000259" key="1">
    <source>
        <dbReference type="Pfam" id="PF21527"/>
    </source>
</evidence>
<dbReference type="Pfam" id="PF21527">
    <property type="entry name" value="Stv"/>
    <property type="match status" value="1"/>
</dbReference>
<sequence length="251" mass="28089">MPISHVLQHVLNKTTVASSSTIHGEARDFSNSIKSIRNVSSSDTPRVFKHDGIAISRTGSAQQLVIMTHGGWKELERSATLFRRQVGDGWTSVPQGMRVDFYTEDKNFTKGASVLSEVSKRPKDALNGLEFESGLTKDDLDMLAKTRNKSTDAILEEMRSFAIYRKDKVSEGGLVKDYALYHHESTDSLLKEHQSHPVSEDVDIAFVIDKKHKKHLSDIFKAIKLSGIEYKVIHFGACRVERNGSAVPNFE</sequence>
<dbReference type="EMBL" id="JJQO01000359">
    <property type="protein sequence ID" value="KKH57670.1"/>
    <property type="molecule type" value="Genomic_DNA"/>
</dbReference>
<gene>
    <name evidence="2" type="ORF">DU75_02285</name>
</gene>
<evidence type="ECO:0000313" key="3">
    <source>
        <dbReference type="Proteomes" id="UP000034692"/>
    </source>
</evidence>
<name>A0A0F8PWB7_METMZ</name>
<comment type="caution">
    <text evidence="2">The sequence shown here is derived from an EMBL/GenBank/DDBJ whole genome shotgun (WGS) entry which is preliminary data.</text>
</comment>
<evidence type="ECO:0000313" key="2">
    <source>
        <dbReference type="EMBL" id="KKH57670.1"/>
    </source>
</evidence>
<dbReference type="InterPro" id="IPR049002">
    <property type="entry name" value="Stv"/>
</dbReference>
<accession>A0A0F8PWB7</accession>
<feature type="domain" description="Putative adhesin Stv" evidence="1">
    <location>
        <begin position="63"/>
        <end position="240"/>
    </location>
</feature>
<protein>
    <submittedName>
        <fullName evidence="2">Adhesin</fullName>
    </submittedName>
</protein>
<dbReference type="AlphaFoldDB" id="A0A0F8PWB7"/>
<reference evidence="2 3" key="1">
    <citation type="journal article" date="2015" name="ISME J.">
        <title>Genomic and phenotypic differentiation among Methanosarcina mazei populations from Columbia River sediment.</title>
        <authorList>
            <person name="Youngblut N.D."/>
            <person name="Wirth J.S."/>
            <person name="Henriksen J.R."/>
            <person name="Smith M."/>
            <person name="Simon H."/>
            <person name="Metcalf W.W."/>
            <person name="Whitaker R.J."/>
        </authorList>
    </citation>
    <scope>NUCLEOTIDE SEQUENCE [LARGE SCALE GENOMIC DNA]</scope>
    <source>
        <strain evidence="2 3">1.H.A.2.7</strain>
    </source>
</reference>
<organism evidence="2 3">
    <name type="scientific">Methanosarcina mazei</name>
    <name type="common">Methanosarcina frisia</name>
    <dbReference type="NCBI Taxonomy" id="2209"/>
    <lineage>
        <taxon>Archaea</taxon>
        <taxon>Methanobacteriati</taxon>
        <taxon>Methanobacteriota</taxon>
        <taxon>Stenosarchaea group</taxon>
        <taxon>Methanomicrobia</taxon>
        <taxon>Methanosarcinales</taxon>
        <taxon>Methanosarcinaceae</taxon>
        <taxon>Methanosarcina</taxon>
    </lineage>
</organism>
<dbReference type="PATRIC" id="fig|2209.54.peg.504"/>
<proteinExistence type="predicted"/>